<keyword evidence="4" id="KW-1185">Reference proteome</keyword>
<dbReference type="InterPro" id="IPR013783">
    <property type="entry name" value="Ig-like_fold"/>
</dbReference>
<accession>A0A975G391</accession>
<dbReference type="SUPFAM" id="SSF52266">
    <property type="entry name" value="SGNH hydrolase"/>
    <property type="match status" value="1"/>
</dbReference>
<dbReference type="Gene3D" id="3.40.50.1110">
    <property type="entry name" value="SGNH hydrolase"/>
    <property type="match status" value="1"/>
</dbReference>
<protein>
    <submittedName>
        <fullName evidence="3">Sialate O-acetylesterase</fullName>
    </submittedName>
</protein>
<dbReference type="Pfam" id="PF03629">
    <property type="entry name" value="SASA"/>
    <property type="match status" value="2"/>
</dbReference>
<sequence length="641" mass="68438">MGLTAFGSSAARAKDAAPLLASVFQDHVVLQRDRPIAVFGQAGPGQTVSVGIDDKATTATADASGAWHATLPALPAGGPHVLTAVTAVARETLSDVVMGDVFLCSGQSNMELPVSRTLNSGWEVSRADDSNIRLLTVAKATAAAPRPEFETRPVWRAATPQTVADFSAACWYFARDLEQTVKAPIGLIHASWGGSRIETWMGEDGLERAGGFHDTLGTLSIYARDPASGVEAQAKNWQAWWTARAGVASMPWRPETDLRDWRPAPEPLRDWKAWGEPELANHNGMLWFRREVTLTAAQAALPADLSLGAIQEEDFTWVNGKAVGASFGWGADRTYAIAPRVLHAGKNVIVVNVLSAGWGGPGLQGPTEKMVLRFKDGGSMSLGGQWIWKFVPETYGAPPSPSWSPIVGPSATYNAMIAPLGSFGLKGVLWYQGEANADAPGTYQGLLTNLMGDWRRRFGSDLPFLIVQLPNFGPAPTQPAASNWADVREAQRRAVAADPRAALAVAIDVGMNDELHPPNKQEVGKRLSRAARSLIYGEAISPSGPQPISARREGAEVRVTFKGDEHGLVSYSGAPHGFELCGQDQASCRFVEAHIDGDAVLLAAPEGLEPKRVRYCWGDGPVCTLYEGAGLPAGPFEIAIT</sequence>
<dbReference type="GO" id="GO:0001681">
    <property type="term" value="F:sialate O-acetylesterase activity"/>
    <property type="evidence" value="ECO:0007669"/>
    <property type="project" value="InterPro"/>
</dbReference>
<dbReference type="InterPro" id="IPR036514">
    <property type="entry name" value="SGNH_hydro_sf"/>
</dbReference>
<evidence type="ECO:0000259" key="2">
    <source>
        <dbReference type="Pfam" id="PF03629"/>
    </source>
</evidence>
<evidence type="ECO:0000313" key="4">
    <source>
        <dbReference type="Proteomes" id="UP000676409"/>
    </source>
</evidence>
<dbReference type="InterPro" id="IPR008979">
    <property type="entry name" value="Galactose-bd-like_sf"/>
</dbReference>
<dbReference type="Gene3D" id="2.60.40.10">
    <property type="entry name" value="Immunoglobulins"/>
    <property type="match status" value="1"/>
</dbReference>
<organism evidence="3 4">
    <name type="scientific">Phenylobacterium montanum</name>
    <dbReference type="NCBI Taxonomy" id="2823693"/>
    <lineage>
        <taxon>Bacteria</taxon>
        <taxon>Pseudomonadati</taxon>
        <taxon>Pseudomonadota</taxon>
        <taxon>Alphaproteobacteria</taxon>
        <taxon>Caulobacterales</taxon>
        <taxon>Caulobacteraceae</taxon>
        <taxon>Phenylobacterium</taxon>
    </lineage>
</organism>
<dbReference type="SUPFAM" id="SSF49785">
    <property type="entry name" value="Galactose-binding domain-like"/>
    <property type="match status" value="1"/>
</dbReference>
<feature type="domain" description="Sialate O-acetylesterase" evidence="2">
    <location>
        <begin position="100"/>
        <end position="202"/>
    </location>
</feature>
<proteinExistence type="predicted"/>
<keyword evidence="1" id="KW-0378">Hydrolase</keyword>
<evidence type="ECO:0000313" key="3">
    <source>
        <dbReference type="EMBL" id="QUD90328.1"/>
    </source>
</evidence>
<dbReference type="PANTHER" id="PTHR22901">
    <property type="entry name" value="SIALATE O-ACETYLESTERASE"/>
    <property type="match status" value="1"/>
</dbReference>
<reference evidence="3" key="1">
    <citation type="submission" date="2021-04" db="EMBL/GenBank/DDBJ databases">
        <title>The complete genome sequence of Caulobacter sp. S6.</title>
        <authorList>
            <person name="Tang Y."/>
            <person name="Ouyang W."/>
            <person name="Liu Q."/>
            <person name="Huang B."/>
            <person name="Guo Z."/>
            <person name="Lei P."/>
        </authorList>
    </citation>
    <scope>NUCLEOTIDE SEQUENCE</scope>
    <source>
        <strain evidence="3">S6</strain>
    </source>
</reference>
<feature type="domain" description="Sialate O-acetylesterase" evidence="2">
    <location>
        <begin position="402"/>
        <end position="531"/>
    </location>
</feature>
<dbReference type="AlphaFoldDB" id="A0A975G391"/>
<dbReference type="RefSeq" id="WP_211940379.1">
    <property type="nucleotide sequence ID" value="NZ_CP073078.1"/>
</dbReference>
<dbReference type="EMBL" id="CP073078">
    <property type="protein sequence ID" value="QUD90328.1"/>
    <property type="molecule type" value="Genomic_DNA"/>
</dbReference>
<dbReference type="InterPro" id="IPR039329">
    <property type="entry name" value="SIAE"/>
</dbReference>
<dbReference type="PANTHER" id="PTHR22901:SF0">
    <property type="entry name" value="SIALATE O-ACETYLESTERASE"/>
    <property type="match status" value="1"/>
</dbReference>
<dbReference type="KEGG" id="caul:KCG34_10920"/>
<dbReference type="GO" id="GO:0005975">
    <property type="term" value="P:carbohydrate metabolic process"/>
    <property type="evidence" value="ECO:0007669"/>
    <property type="project" value="TreeGrafter"/>
</dbReference>
<dbReference type="InterPro" id="IPR005181">
    <property type="entry name" value="SASA"/>
</dbReference>
<dbReference type="Gene3D" id="2.60.120.260">
    <property type="entry name" value="Galactose-binding domain-like"/>
    <property type="match status" value="1"/>
</dbReference>
<name>A0A975G391_9CAUL</name>
<dbReference type="Proteomes" id="UP000676409">
    <property type="component" value="Chromosome"/>
</dbReference>
<gene>
    <name evidence="3" type="ORF">KCG34_10920</name>
</gene>
<evidence type="ECO:0000256" key="1">
    <source>
        <dbReference type="ARBA" id="ARBA00022801"/>
    </source>
</evidence>